<dbReference type="SUPFAM" id="SSF53474">
    <property type="entry name" value="alpha/beta-Hydrolases"/>
    <property type="match status" value="1"/>
</dbReference>
<sequence>MKIQIFDNHLNYSIYGKGTPILFLHGNGLNKTSMEEVYEPFFSELQQHQRIYLDLPGMGDSDASEDIQSSDDILEYLTKFIEKKQIANNLILFGHSYGGYLCLGIMHQLREKIKGAYLTCPVVYGETHKRRVENGRTIIEEEFIVEKNKEYYDDYLEMNTRINRKSWDLYNITIIPGIEKTNQAFMENVQRQNQKYYKFSFEDTLTISEQTQLTIMLGRYDNVVGFEDQFDYFKNFPNATISLFSDGGHNLFIDNFEFNKIYVKNFLDRFKYSIDN</sequence>
<dbReference type="InterPro" id="IPR000073">
    <property type="entry name" value="AB_hydrolase_1"/>
</dbReference>
<dbReference type="GO" id="GO:0016787">
    <property type="term" value="F:hydrolase activity"/>
    <property type="evidence" value="ECO:0007669"/>
    <property type="project" value="UniProtKB-KW"/>
</dbReference>
<keyword evidence="3" id="KW-0378">Hydrolase</keyword>
<dbReference type="KEGG" id="tkr:C7K43_04540"/>
<dbReference type="EMBL" id="BKBO01000004">
    <property type="protein sequence ID" value="GEQ48535.1"/>
    <property type="molecule type" value="Genomic_DNA"/>
</dbReference>
<dbReference type="PANTHER" id="PTHR43798:SF6">
    <property type="entry name" value="HYDROLASE, PUTATIVE (AFU_ORTHOLOGUE AFUA_4G13070)-RELATED"/>
    <property type="match status" value="1"/>
</dbReference>
<evidence type="ECO:0000259" key="1">
    <source>
        <dbReference type="Pfam" id="PF00561"/>
    </source>
</evidence>
<dbReference type="GeneID" id="69985207"/>
<comment type="caution">
    <text evidence="3">The sequence shown here is derived from an EMBL/GenBank/DDBJ whole genome shotgun (WGS) entry which is preliminary data.</text>
</comment>
<dbReference type="EMBL" id="BKBQ01000004">
    <property type="protein sequence ID" value="GEQ53521.1"/>
    <property type="molecule type" value="Genomic_DNA"/>
</dbReference>
<gene>
    <name evidence="2" type="ORF">TK11N_03870</name>
    <name evidence="3" type="ORF">TK2N_03650</name>
</gene>
<dbReference type="Pfam" id="PF00561">
    <property type="entry name" value="Abhydrolase_1"/>
    <property type="match status" value="1"/>
</dbReference>
<evidence type="ECO:0000313" key="5">
    <source>
        <dbReference type="Proteomes" id="UP000886607"/>
    </source>
</evidence>
<dbReference type="InterPro" id="IPR029058">
    <property type="entry name" value="AB_hydrolase_fold"/>
</dbReference>
<evidence type="ECO:0000313" key="4">
    <source>
        <dbReference type="Proteomes" id="UP000886597"/>
    </source>
</evidence>
<reference evidence="3" key="2">
    <citation type="journal article" date="2020" name="Int. Dairy J.">
        <title>Lactic acid bacterial diversity in Brie cheese focusing on salt concentration and pH of isolation medium and characterisation of halophilic and alkaliphilic lactic acid bacterial isolates.</title>
        <authorList>
            <person name="Unno R."/>
            <person name="Matsutani M."/>
            <person name="Suzuki T."/>
            <person name="Kodama K."/>
            <person name="Matsushita H."/>
            <person name="Yamasato K."/>
            <person name="Koizumi Y."/>
            <person name="Ishikawa M."/>
        </authorList>
    </citation>
    <scope>NUCLEOTIDE SEQUENCE</scope>
    <source>
        <strain evidence="3">7C1</strain>
        <strain evidence="2">8C4</strain>
    </source>
</reference>
<dbReference type="Proteomes" id="UP000886607">
    <property type="component" value="Unassembled WGS sequence"/>
</dbReference>
<proteinExistence type="predicted"/>
<feature type="domain" description="AB hydrolase-1" evidence="1">
    <location>
        <begin position="20"/>
        <end position="255"/>
    </location>
</feature>
<reference evidence="3" key="1">
    <citation type="submission" date="2019-08" db="EMBL/GenBank/DDBJ databases">
        <authorList>
            <person name="Ishikawa M."/>
            <person name="Suzuki T."/>
            <person name="Matsutani M."/>
        </authorList>
    </citation>
    <scope>NUCLEOTIDE SEQUENCE</scope>
    <source>
        <strain evidence="3">7C1</strain>
        <strain evidence="2">8C4</strain>
    </source>
</reference>
<dbReference type="RefSeq" id="WP_124005777.1">
    <property type="nucleotide sequence ID" value="NZ_BJYN01000003.1"/>
</dbReference>
<protein>
    <submittedName>
        <fullName evidence="3">Alpha/beta superfamily hydrolase</fullName>
    </submittedName>
</protein>
<name>A0AAN4RIU3_9ENTE</name>
<evidence type="ECO:0000313" key="3">
    <source>
        <dbReference type="EMBL" id="GEQ53521.1"/>
    </source>
</evidence>
<accession>A0AAN4RIU3</accession>
<dbReference type="InterPro" id="IPR050266">
    <property type="entry name" value="AB_hydrolase_sf"/>
</dbReference>
<dbReference type="Proteomes" id="UP000886597">
    <property type="component" value="Unassembled WGS sequence"/>
</dbReference>
<evidence type="ECO:0000313" key="2">
    <source>
        <dbReference type="EMBL" id="GEQ48535.1"/>
    </source>
</evidence>
<keyword evidence="5" id="KW-1185">Reference proteome</keyword>
<dbReference type="PANTHER" id="PTHR43798">
    <property type="entry name" value="MONOACYLGLYCEROL LIPASE"/>
    <property type="match status" value="1"/>
</dbReference>
<organism evidence="3 4">
    <name type="scientific">Tetragenococcus koreensis</name>
    <dbReference type="NCBI Taxonomy" id="290335"/>
    <lineage>
        <taxon>Bacteria</taxon>
        <taxon>Bacillati</taxon>
        <taxon>Bacillota</taxon>
        <taxon>Bacilli</taxon>
        <taxon>Lactobacillales</taxon>
        <taxon>Enterococcaceae</taxon>
        <taxon>Tetragenococcus</taxon>
    </lineage>
</organism>
<dbReference type="Gene3D" id="3.40.50.1820">
    <property type="entry name" value="alpha/beta hydrolase"/>
    <property type="match status" value="1"/>
</dbReference>
<dbReference type="AlphaFoldDB" id="A0AAN4RIU3"/>